<dbReference type="Gene3D" id="3.40.30.40">
    <property type="entry name" value="Perfringolysin"/>
    <property type="match status" value="1"/>
</dbReference>
<dbReference type="Pfam" id="PF01289">
    <property type="entry name" value="Thiol_cytolysin"/>
    <property type="match status" value="1"/>
</dbReference>
<organism evidence="1 2">
    <name type="scientific">Pedobacter endophyticus</name>
    <dbReference type="NCBI Taxonomy" id="2789740"/>
    <lineage>
        <taxon>Bacteria</taxon>
        <taxon>Pseudomonadati</taxon>
        <taxon>Bacteroidota</taxon>
        <taxon>Sphingobacteriia</taxon>
        <taxon>Sphingobacteriales</taxon>
        <taxon>Sphingobacteriaceae</taxon>
        <taxon>Pedobacter</taxon>
    </lineage>
</organism>
<dbReference type="EMBL" id="CP064939">
    <property type="protein sequence ID" value="QPH40152.1"/>
    <property type="molecule type" value="Genomic_DNA"/>
</dbReference>
<dbReference type="AlphaFoldDB" id="A0A7S9L0E5"/>
<gene>
    <name evidence="1" type="ORF">IZT61_02405</name>
</gene>
<keyword evidence="2" id="KW-1185">Reference proteome</keyword>
<dbReference type="GO" id="GO:0015485">
    <property type="term" value="F:cholesterol binding"/>
    <property type="evidence" value="ECO:0007669"/>
    <property type="project" value="InterPro"/>
</dbReference>
<dbReference type="KEGG" id="pex:IZT61_02405"/>
<proteinExistence type="predicted"/>
<name>A0A7S9L0E5_9SPHI</name>
<dbReference type="InterPro" id="IPR036363">
    <property type="entry name" value="Thiol_cytolysin_ab_sf"/>
</dbReference>
<reference evidence="1 2" key="1">
    <citation type="submission" date="2020-11" db="EMBL/GenBank/DDBJ databases">
        <title>Pedobacter endophytica, an endophytic bacteria isolated form Carex pumila.</title>
        <authorList>
            <person name="Peng Y."/>
            <person name="Jiang L."/>
            <person name="Lee J."/>
        </authorList>
    </citation>
    <scope>NUCLEOTIDE SEQUENCE [LARGE SCALE GENOMIC DNA]</scope>
    <source>
        <strain evidence="1 2">JBR3-12</strain>
    </source>
</reference>
<evidence type="ECO:0000313" key="2">
    <source>
        <dbReference type="Proteomes" id="UP000594759"/>
    </source>
</evidence>
<dbReference type="SUPFAM" id="SSF56978">
    <property type="entry name" value="Perfringolysin"/>
    <property type="match status" value="1"/>
</dbReference>
<accession>A0A7S9L0E5</accession>
<dbReference type="RefSeq" id="WP_196099608.1">
    <property type="nucleotide sequence ID" value="NZ_CP064939.1"/>
</dbReference>
<sequence length="400" mass="43402">MKKTLLMPLIAAVVLVGCKKESTSTALAPTKLQNSYGNLPKFKPEAITIGDVGFSIKQNLFSSLTVLNTETFNVYSGSGRPSRNNGSTTYNRLTVQTDEQVVLDNHQRLIYPGSLIKGASVANLNFDPVVGFEKLPITVSVSIPAINGVVSKVITNPNLSTSRTAINEILNQNISGDQLSSFTFDLNKFTTYDELKLSFGANVSIGTIFKAAFKDSTTRISLKTGLIAKFVQRNFTLDMDIPTNGQLLANNVDPATLGAYSPVYVSSITYGRMAIMAIESNYDYNDVYTAFNATLSFIKAGGSINITSSQRKIVEESQINIYARGGEGQEVVKSIKGYDEFVNYIISGGKFSVNTPGVPLFFSLNYLTDHTLFKTTFKVTQEGSSSSYVPGTDRGSRGGR</sequence>
<dbReference type="Proteomes" id="UP000594759">
    <property type="component" value="Chromosome"/>
</dbReference>
<dbReference type="PROSITE" id="PS51257">
    <property type="entry name" value="PROKAR_LIPOPROTEIN"/>
    <property type="match status" value="1"/>
</dbReference>
<evidence type="ECO:0000313" key="1">
    <source>
        <dbReference type="EMBL" id="QPH40152.1"/>
    </source>
</evidence>
<dbReference type="InterPro" id="IPR036359">
    <property type="entry name" value="Thiol_cytolysin_sf"/>
</dbReference>
<dbReference type="InterPro" id="IPR001869">
    <property type="entry name" value="Thiol_cytolysin"/>
</dbReference>
<dbReference type="Gene3D" id="3.90.840.10">
    <property type="entry name" value="Thiol-activated cytolysin superfamily/Thiol-activated cytolysin, alpha-beta domain"/>
    <property type="match status" value="1"/>
</dbReference>
<protein>
    <submittedName>
        <fullName evidence="1">Thiol-activated cytolysin family protein</fullName>
    </submittedName>
</protein>